<dbReference type="NCBIfam" id="TIGR02431">
    <property type="entry name" value="pcaR_pcaU"/>
    <property type="match status" value="1"/>
</dbReference>
<dbReference type="InterPro" id="IPR036388">
    <property type="entry name" value="WH-like_DNA-bd_sf"/>
</dbReference>
<dbReference type="PROSITE" id="PS51077">
    <property type="entry name" value="HTH_ICLR"/>
    <property type="match status" value="1"/>
</dbReference>
<protein>
    <submittedName>
        <fullName evidence="6">IclR family transcriptional regulator C-terminal domain-containing protein</fullName>
    </submittedName>
</protein>
<evidence type="ECO:0000256" key="2">
    <source>
        <dbReference type="ARBA" id="ARBA00023125"/>
    </source>
</evidence>
<dbReference type="Gene3D" id="1.10.10.10">
    <property type="entry name" value="Winged helix-like DNA-binding domain superfamily/Winged helix DNA-binding domain"/>
    <property type="match status" value="1"/>
</dbReference>
<evidence type="ECO:0000256" key="3">
    <source>
        <dbReference type="ARBA" id="ARBA00023163"/>
    </source>
</evidence>
<dbReference type="InterPro" id="IPR036390">
    <property type="entry name" value="WH_DNA-bd_sf"/>
</dbReference>
<sequence>MADADAPTDTINERDFIQSIERGFAVLTAFDADAPRPTLADIAKRTGFSRPAVRRILLTLQQLGYVTGSNGRWTLTPRVLSIGQHYTASHALIEISQPHLVALAEHTSEPASLAALDGTEVVHIADVPVRRIMSVNVSVGMRAAAYPTSMGRILLAWRGSEFIESYLGQVSIEPFTAQTVKSPDELRRVLEQVRHDGYSIVDEELEQGLLSASAPVRNAEGEVVAALASWTSKGRSTAKQMRDRVVPKLVELAASISTDLGHKAGITKMRGSGRG</sequence>
<evidence type="ECO:0000259" key="5">
    <source>
        <dbReference type="PROSITE" id="PS51078"/>
    </source>
</evidence>
<dbReference type="PROSITE" id="PS51078">
    <property type="entry name" value="ICLR_ED"/>
    <property type="match status" value="1"/>
</dbReference>
<dbReference type="SUPFAM" id="SSF55781">
    <property type="entry name" value="GAF domain-like"/>
    <property type="match status" value="1"/>
</dbReference>
<dbReference type="Gene3D" id="3.30.450.40">
    <property type="match status" value="1"/>
</dbReference>
<dbReference type="SMART" id="SM00346">
    <property type="entry name" value="HTH_ICLR"/>
    <property type="match status" value="1"/>
</dbReference>
<dbReference type="InterPro" id="IPR029016">
    <property type="entry name" value="GAF-like_dom_sf"/>
</dbReference>
<reference evidence="6 7" key="1">
    <citation type="submission" date="2023-02" db="EMBL/GenBank/DDBJ databases">
        <title>Genome sequence of Sphingomonas naphthae.</title>
        <authorList>
            <person name="Kim S."/>
            <person name="Heo J."/>
            <person name="Kwon S.-W."/>
        </authorList>
    </citation>
    <scope>NUCLEOTIDE SEQUENCE [LARGE SCALE GENOMIC DNA]</scope>
    <source>
        <strain evidence="6 7">KACC 18716</strain>
    </source>
</reference>
<dbReference type="InterPro" id="IPR012794">
    <property type="entry name" value="PcaR_PcaU"/>
</dbReference>
<keyword evidence="2" id="KW-0238">DNA-binding</keyword>
<dbReference type="EMBL" id="CP117411">
    <property type="protein sequence ID" value="WCT74527.1"/>
    <property type="molecule type" value="Genomic_DNA"/>
</dbReference>
<dbReference type="InterPro" id="IPR005471">
    <property type="entry name" value="Tscrpt_reg_IclR_N"/>
</dbReference>
<evidence type="ECO:0000256" key="1">
    <source>
        <dbReference type="ARBA" id="ARBA00023015"/>
    </source>
</evidence>
<dbReference type="InterPro" id="IPR050707">
    <property type="entry name" value="HTH_MetabolicPath_Reg"/>
</dbReference>
<feature type="domain" description="IclR-ED" evidence="5">
    <location>
        <begin position="78"/>
        <end position="262"/>
    </location>
</feature>
<evidence type="ECO:0000313" key="7">
    <source>
        <dbReference type="Proteomes" id="UP001220395"/>
    </source>
</evidence>
<keyword evidence="7" id="KW-1185">Reference proteome</keyword>
<dbReference type="SUPFAM" id="SSF46785">
    <property type="entry name" value="Winged helix' DNA-binding domain"/>
    <property type="match status" value="1"/>
</dbReference>
<proteinExistence type="predicted"/>
<feature type="domain" description="HTH iclR-type" evidence="4">
    <location>
        <begin position="17"/>
        <end position="77"/>
    </location>
</feature>
<organism evidence="6 7">
    <name type="scientific">Sphingomonas naphthae</name>
    <dbReference type="NCBI Taxonomy" id="1813468"/>
    <lineage>
        <taxon>Bacteria</taxon>
        <taxon>Pseudomonadati</taxon>
        <taxon>Pseudomonadota</taxon>
        <taxon>Alphaproteobacteria</taxon>
        <taxon>Sphingomonadales</taxon>
        <taxon>Sphingomonadaceae</taxon>
        <taxon>Sphingomonas</taxon>
    </lineage>
</organism>
<dbReference type="PANTHER" id="PTHR30136:SF34">
    <property type="entry name" value="TRANSCRIPTIONAL REGULATOR"/>
    <property type="match status" value="1"/>
</dbReference>
<keyword evidence="3" id="KW-0804">Transcription</keyword>
<dbReference type="PANTHER" id="PTHR30136">
    <property type="entry name" value="HELIX-TURN-HELIX TRANSCRIPTIONAL REGULATOR, ICLR FAMILY"/>
    <property type="match status" value="1"/>
</dbReference>
<dbReference type="Pfam" id="PF09339">
    <property type="entry name" value="HTH_IclR"/>
    <property type="match status" value="1"/>
</dbReference>
<evidence type="ECO:0000259" key="4">
    <source>
        <dbReference type="PROSITE" id="PS51077"/>
    </source>
</evidence>
<name>A0ABY7TMS6_9SPHN</name>
<gene>
    <name evidence="6" type="ORF">PQ455_04665</name>
</gene>
<evidence type="ECO:0000313" key="6">
    <source>
        <dbReference type="EMBL" id="WCT74527.1"/>
    </source>
</evidence>
<keyword evidence="1" id="KW-0805">Transcription regulation</keyword>
<accession>A0ABY7TMS6</accession>
<dbReference type="InterPro" id="IPR014757">
    <property type="entry name" value="Tscrpt_reg_IclR_C"/>
</dbReference>
<dbReference type="Proteomes" id="UP001220395">
    <property type="component" value="Chromosome"/>
</dbReference>
<dbReference type="Pfam" id="PF01614">
    <property type="entry name" value="IclR_C"/>
    <property type="match status" value="1"/>
</dbReference>
<dbReference type="RefSeq" id="WP_273689601.1">
    <property type="nucleotide sequence ID" value="NZ_CP117411.1"/>
</dbReference>